<feature type="region of interest" description="Disordered" evidence="2">
    <location>
        <begin position="1"/>
        <end position="64"/>
    </location>
</feature>
<gene>
    <name evidence="3" type="ORF">PV10_04539</name>
</gene>
<dbReference type="AlphaFoldDB" id="A0A0D1XYI2"/>
<sequence>MEQGVENEDQPHDINNVESESSQREGDDASAKRPAAGLSRRQKMSAARLERRRAVDRESQRATRARTKAYITQLENNIAAMEQNATNGRTSTLVRQLQQKQEEIDRLNCLVANVRKLLSASIGNGDKTSSDDLADTNLAPSHKSSEASAARLWLSAYDSPSETSSADDSMALCPFSAALKCADGPKNYFRNLNTAVEFIQANGRSTIFAGQDEAVDDDIAIRAVLHGWRAAEEKHDLDLAWQFSRAVDQGLYSRCDPVVRLASIRSIRTSVVHKLQGNNTSKRRNQPGFMKPTEVQQTVKHPSIVDFFVWPQVRDWLINARITFVSEHESSAFADHLRFNWPYELRDVCRGHRETGLYSFSEGFDRAFNDLSNWTIASEFYGVSSMSPLVLQPDCPIMQRLEIQRQLRASQEAGMVVPLGDQSQVQEGNDPEVHWSSSLVRLDGNADHEPGDTDFSFPAAFISSQWPELTDIMDNGNGWVT</sequence>
<name>A0A0D1XYI2_EXOME</name>
<dbReference type="PANTHER" id="PTHR37012">
    <property type="entry name" value="B-ZIP TRANSCRIPTION FACTOR (EUROFUNG)-RELATED"/>
    <property type="match status" value="1"/>
</dbReference>
<dbReference type="GeneID" id="27322384"/>
<dbReference type="OMA" id="GIDFFVW"/>
<dbReference type="Gene3D" id="1.20.5.170">
    <property type="match status" value="1"/>
</dbReference>
<dbReference type="OrthoDB" id="5086080at2759"/>
<evidence type="ECO:0000256" key="2">
    <source>
        <dbReference type="SAM" id="MobiDB-lite"/>
    </source>
</evidence>
<dbReference type="InterPro" id="IPR021833">
    <property type="entry name" value="DUF3425"/>
</dbReference>
<dbReference type="SUPFAM" id="SSF57959">
    <property type="entry name" value="Leucine zipper domain"/>
    <property type="match status" value="1"/>
</dbReference>
<dbReference type="GO" id="GO:0003700">
    <property type="term" value="F:DNA-binding transcription factor activity"/>
    <property type="evidence" value="ECO:0007669"/>
    <property type="project" value="InterPro"/>
</dbReference>
<dbReference type="HOGENOM" id="CLU_028818_2_0_1"/>
<reference evidence="3 4" key="1">
    <citation type="submission" date="2015-01" db="EMBL/GenBank/DDBJ databases">
        <title>The Genome Sequence of Exophiala mesophila CBS40295.</title>
        <authorList>
            <consortium name="The Broad Institute Genomics Platform"/>
            <person name="Cuomo C."/>
            <person name="de Hoog S."/>
            <person name="Gorbushina A."/>
            <person name="Stielow B."/>
            <person name="Teixiera M."/>
            <person name="Abouelleil A."/>
            <person name="Chapman S.B."/>
            <person name="Priest M."/>
            <person name="Young S.K."/>
            <person name="Wortman J."/>
            <person name="Nusbaum C."/>
            <person name="Birren B."/>
        </authorList>
    </citation>
    <scope>NUCLEOTIDE SEQUENCE [LARGE SCALE GENOMIC DNA]</scope>
    <source>
        <strain evidence="3 4">CBS 40295</strain>
    </source>
</reference>
<dbReference type="VEuPathDB" id="FungiDB:PV10_04539"/>
<feature type="coiled-coil region" evidence="1">
    <location>
        <begin position="64"/>
        <end position="117"/>
    </location>
</feature>
<keyword evidence="1" id="KW-0175">Coiled coil</keyword>
<dbReference type="EMBL" id="KN847522">
    <property type="protein sequence ID" value="KIV93316.1"/>
    <property type="molecule type" value="Genomic_DNA"/>
</dbReference>
<keyword evidence="4" id="KW-1185">Reference proteome</keyword>
<organism evidence="3 4">
    <name type="scientific">Exophiala mesophila</name>
    <name type="common">Black yeast-like fungus</name>
    <dbReference type="NCBI Taxonomy" id="212818"/>
    <lineage>
        <taxon>Eukaryota</taxon>
        <taxon>Fungi</taxon>
        <taxon>Dikarya</taxon>
        <taxon>Ascomycota</taxon>
        <taxon>Pezizomycotina</taxon>
        <taxon>Eurotiomycetes</taxon>
        <taxon>Chaetothyriomycetidae</taxon>
        <taxon>Chaetothyriales</taxon>
        <taxon>Herpotrichiellaceae</taxon>
        <taxon>Exophiala</taxon>
    </lineage>
</organism>
<dbReference type="RefSeq" id="XP_016224890.1">
    <property type="nucleotide sequence ID" value="XM_016369102.1"/>
</dbReference>
<dbReference type="Pfam" id="PF11905">
    <property type="entry name" value="DUF3425"/>
    <property type="match status" value="1"/>
</dbReference>
<evidence type="ECO:0008006" key="5">
    <source>
        <dbReference type="Google" id="ProtNLM"/>
    </source>
</evidence>
<feature type="compositionally biased region" description="Basic and acidic residues" evidence="2">
    <location>
        <begin position="48"/>
        <end position="61"/>
    </location>
</feature>
<dbReference type="CDD" id="cd14688">
    <property type="entry name" value="bZIP_YAP"/>
    <property type="match status" value="1"/>
</dbReference>
<proteinExistence type="predicted"/>
<accession>A0A0D1XYI2</accession>
<evidence type="ECO:0000313" key="3">
    <source>
        <dbReference type="EMBL" id="KIV93316.1"/>
    </source>
</evidence>
<dbReference type="PANTHER" id="PTHR37012:SF7">
    <property type="entry name" value="B-ZIP TRANSCRIPTION FACTOR (EUROFUNG)-RELATED"/>
    <property type="match status" value="1"/>
</dbReference>
<feature type="compositionally biased region" description="Basic and acidic residues" evidence="2">
    <location>
        <begin position="21"/>
        <end position="31"/>
    </location>
</feature>
<evidence type="ECO:0000256" key="1">
    <source>
        <dbReference type="SAM" id="Coils"/>
    </source>
</evidence>
<evidence type="ECO:0000313" key="4">
    <source>
        <dbReference type="Proteomes" id="UP000054302"/>
    </source>
</evidence>
<dbReference type="Proteomes" id="UP000054302">
    <property type="component" value="Unassembled WGS sequence"/>
</dbReference>
<protein>
    <recommendedName>
        <fullName evidence="5">BZIP domain-containing protein</fullName>
    </recommendedName>
</protein>
<dbReference type="InterPro" id="IPR046347">
    <property type="entry name" value="bZIP_sf"/>
</dbReference>